<feature type="binding site" evidence="3">
    <location>
        <position position="78"/>
    </location>
    <ligand>
        <name>Cu cation</name>
        <dbReference type="ChEBI" id="CHEBI:23378"/>
    </ligand>
</feature>
<proteinExistence type="inferred from homology"/>
<accession>A0A2W7CQY8</accession>
<keyword evidence="8" id="KW-1185">Reference proteome</keyword>
<dbReference type="EMBL" id="MZXV01000013">
    <property type="protein sequence ID" value="PZV38983.1"/>
    <property type="molecule type" value="Genomic_DNA"/>
</dbReference>
<dbReference type="InterPro" id="IPR036249">
    <property type="entry name" value="Thioredoxin-like_sf"/>
</dbReference>
<feature type="signal peptide" evidence="5">
    <location>
        <begin position="1"/>
        <end position="23"/>
    </location>
</feature>
<sequence>MSRWPTRALLLLALVAAPAHTSAHEASAHAGDSERLPMMGAAPDFTLISQDHKPVSLRDFRGKVVAIAFIYTYCTDVCPMLTAHMASVQEKLGSTFGSKIDFVSITVDPERDTPDVLKEYAQNFGADLKGWSFLTGDPAVVHEVGRKYGVIAKKAANGDVDHTLLTSLVDPNGILRVQYLGVRFDLEEFRDDLVSLLDESK</sequence>
<feature type="binding site" evidence="3">
    <location>
        <position position="74"/>
    </location>
    <ligand>
        <name>Cu cation</name>
        <dbReference type="ChEBI" id="CHEBI:23378"/>
    </ligand>
</feature>
<dbReference type="Gene3D" id="3.40.30.10">
    <property type="entry name" value="Glutaredoxin"/>
    <property type="match status" value="1"/>
</dbReference>
<dbReference type="PANTHER" id="PTHR12151:SF25">
    <property type="entry name" value="LINALOOL DEHYDRATASE_ISOMERASE DOMAIN-CONTAINING PROTEIN"/>
    <property type="match status" value="1"/>
</dbReference>
<evidence type="ECO:0000256" key="4">
    <source>
        <dbReference type="PIRSR" id="PIRSR603782-2"/>
    </source>
</evidence>
<keyword evidence="5" id="KW-0732">Signal</keyword>
<feature type="chain" id="PRO_5016181964" description="Thioredoxin domain-containing protein" evidence="5">
    <location>
        <begin position="24"/>
        <end position="201"/>
    </location>
</feature>
<dbReference type="InterPro" id="IPR013766">
    <property type="entry name" value="Thioredoxin_domain"/>
</dbReference>
<evidence type="ECO:0000256" key="5">
    <source>
        <dbReference type="SAM" id="SignalP"/>
    </source>
</evidence>
<dbReference type="PROSITE" id="PS51352">
    <property type="entry name" value="THIOREDOXIN_2"/>
    <property type="match status" value="1"/>
</dbReference>
<dbReference type="OrthoDB" id="5296507at2"/>
<evidence type="ECO:0000259" key="6">
    <source>
        <dbReference type="PROSITE" id="PS51352"/>
    </source>
</evidence>
<evidence type="ECO:0000256" key="1">
    <source>
        <dbReference type="ARBA" id="ARBA00010996"/>
    </source>
</evidence>
<name>A0A2W7CQY8_9HYPH</name>
<evidence type="ECO:0000313" key="8">
    <source>
        <dbReference type="Proteomes" id="UP000248616"/>
    </source>
</evidence>
<feature type="domain" description="Thioredoxin" evidence="6">
    <location>
        <begin position="36"/>
        <end position="198"/>
    </location>
</feature>
<keyword evidence="2 3" id="KW-0186">Copper</keyword>
<keyword evidence="3" id="KW-0479">Metal-binding</keyword>
<evidence type="ECO:0000256" key="3">
    <source>
        <dbReference type="PIRSR" id="PIRSR603782-1"/>
    </source>
</evidence>
<comment type="similarity">
    <text evidence="1">Belongs to the SCO1/2 family.</text>
</comment>
<protein>
    <recommendedName>
        <fullName evidence="6">Thioredoxin domain-containing protein</fullName>
    </recommendedName>
</protein>
<dbReference type="Proteomes" id="UP000248616">
    <property type="component" value="Unassembled WGS sequence"/>
</dbReference>
<keyword evidence="4" id="KW-1015">Disulfide bond</keyword>
<dbReference type="CDD" id="cd02968">
    <property type="entry name" value="SCO"/>
    <property type="match status" value="1"/>
</dbReference>
<comment type="caution">
    <text evidence="7">The sequence shown here is derived from an EMBL/GenBank/DDBJ whole genome shotgun (WGS) entry which is preliminary data.</text>
</comment>
<dbReference type="PANTHER" id="PTHR12151">
    <property type="entry name" value="ELECTRON TRANSPORT PROTIN SCO1/SENC FAMILY MEMBER"/>
    <property type="match status" value="1"/>
</dbReference>
<feature type="disulfide bond" description="Redox-active" evidence="4">
    <location>
        <begin position="74"/>
        <end position="78"/>
    </location>
</feature>
<dbReference type="RefSeq" id="WP_111542738.1">
    <property type="nucleotide sequence ID" value="NZ_MZXV01000013.1"/>
</dbReference>
<dbReference type="InterPro" id="IPR003782">
    <property type="entry name" value="SCO1/SenC"/>
</dbReference>
<feature type="binding site" evidence="3">
    <location>
        <position position="162"/>
    </location>
    <ligand>
        <name>Cu cation</name>
        <dbReference type="ChEBI" id="CHEBI:23378"/>
    </ligand>
</feature>
<dbReference type="Pfam" id="PF02630">
    <property type="entry name" value="SCO1-SenC"/>
    <property type="match status" value="1"/>
</dbReference>
<dbReference type="GO" id="GO:0046872">
    <property type="term" value="F:metal ion binding"/>
    <property type="evidence" value="ECO:0007669"/>
    <property type="project" value="UniProtKB-KW"/>
</dbReference>
<dbReference type="SUPFAM" id="SSF52833">
    <property type="entry name" value="Thioredoxin-like"/>
    <property type="match status" value="1"/>
</dbReference>
<reference evidence="8" key="1">
    <citation type="submission" date="2017-03" db="EMBL/GenBank/DDBJ databases">
        <authorList>
            <person name="Safronova V.I."/>
            <person name="Sazanova A.L."/>
            <person name="Chirak E.R."/>
        </authorList>
    </citation>
    <scope>NUCLEOTIDE SEQUENCE [LARGE SCALE GENOMIC DNA]</scope>
    <source>
        <strain evidence="8">Ach-343</strain>
    </source>
</reference>
<dbReference type="AlphaFoldDB" id="A0A2W7CQY8"/>
<organism evidence="7 8">
    <name type="scientific">Mesorhizobium kowhaii</name>
    <dbReference type="NCBI Taxonomy" id="1300272"/>
    <lineage>
        <taxon>Bacteria</taxon>
        <taxon>Pseudomonadati</taxon>
        <taxon>Pseudomonadota</taxon>
        <taxon>Alphaproteobacteria</taxon>
        <taxon>Hyphomicrobiales</taxon>
        <taxon>Phyllobacteriaceae</taxon>
        <taxon>Mesorhizobium</taxon>
    </lineage>
</organism>
<gene>
    <name evidence="7" type="ORF">B5V02_02790</name>
</gene>
<evidence type="ECO:0000313" key="7">
    <source>
        <dbReference type="EMBL" id="PZV38983.1"/>
    </source>
</evidence>
<evidence type="ECO:0000256" key="2">
    <source>
        <dbReference type="ARBA" id="ARBA00023008"/>
    </source>
</evidence>